<dbReference type="EMBL" id="NBIV01000066">
    <property type="protein sequence ID" value="PXF45245.1"/>
    <property type="molecule type" value="Genomic_DNA"/>
</dbReference>
<proteinExistence type="predicted"/>
<feature type="region of interest" description="Disordered" evidence="1">
    <location>
        <begin position="29"/>
        <end position="85"/>
    </location>
</feature>
<keyword evidence="2" id="KW-1133">Transmembrane helix</keyword>
<dbReference type="Pfam" id="PF07766">
    <property type="entry name" value="LETM1_RBD"/>
    <property type="match status" value="1"/>
</dbReference>
<keyword evidence="2" id="KW-0472">Membrane</keyword>
<evidence type="ECO:0000256" key="2">
    <source>
        <dbReference type="SAM" id="Phobius"/>
    </source>
</evidence>
<organism evidence="4 5">
    <name type="scientific">Gracilariopsis chorda</name>
    <dbReference type="NCBI Taxonomy" id="448386"/>
    <lineage>
        <taxon>Eukaryota</taxon>
        <taxon>Rhodophyta</taxon>
        <taxon>Florideophyceae</taxon>
        <taxon>Rhodymeniophycidae</taxon>
        <taxon>Gracilariales</taxon>
        <taxon>Gracilariaceae</taxon>
        <taxon>Gracilariopsis</taxon>
    </lineage>
</organism>
<feature type="transmembrane region" description="Helical" evidence="2">
    <location>
        <begin position="537"/>
        <end position="563"/>
    </location>
</feature>
<feature type="domain" description="Letm1 RBD" evidence="3">
    <location>
        <begin position="525"/>
        <end position="592"/>
    </location>
</feature>
<dbReference type="Proteomes" id="UP000247409">
    <property type="component" value="Unassembled WGS sequence"/>
</dbReference>
<evidence type="ECO:0000256" key="1">
    <source>
        <dbReference type="SAM" id="MobiDB-lite"/>
    </source>
</evidence>
<sequence>MATSTRPPHTAFIPLLPVKSTTVFPTSCNVTRRRRPSPRFACCTPQSQRPPQPPQPPQPQQQPSSPSSQQTLPNPVSSDPREEVREHLAAARMRARTLNTRLIIRLAEADIRLALGILSESPLAAEKQTALSDAQATAHRIRKDLRGIRRLATEAPAERDAMTLVTKLEQVIGEVEKALEDRQFRKKEAEAMIDTEPSQDMIDSSVRPEEDTQAIPDSQLETDKTIIDSQDIVDTVRRTVMEGGMTLKRKASDVGESIEEVFHSFVRDDGTVDVKALRAFLADWLDNAGMTWKRLNGIVPDEQLGQSLDSSLMPPVAMLSITDEEREFQLREEIGSLEKQLYASSKERETALRREDQLGKLIRAKEIREMDDCVSALRRTLAIRVLQLEMEKIFVGVSEEIDNCEPESMNEQRMMVVEFAELDERLATLELFIDQSEPLLIEDDTLGELAADIQYLKTRLGLDEPLYSSETLSWPQVRQFFASSAKKTRAGIEFYSRGLRLFVGDLRFALRLTRRAITGYTPTPREIRTIRRTVKDLLTLIPFTIVLIAPLTPVGHVLIFSLLQRYWPEFFPSTFSERRQALMRKHEQYEQSMKLENGASGVEQTEPQPTGLVASLLRLLFFGFRSKTAEEGKSTVNNGVDGNGRSTPPSESNETIVDSEATDDSPHISLSDISKTAPDSERKAQKNRITIALDELHLAD</sequence>
<comment type="caution">
    <text evidence="4">The sequence shown here is derived from an EMBL/GenBank/DDBJ whole genome shotgun (WGS) entry which is preliminary data.</text>
</comment>
<reference evidence="4 5" key="1">
    <citation type="journal article" date="2018" name="Mol. Biol. Evol.">
        <title>Analysis of the draft genome of the red seaweed Gracilariopsis chorda provides insights into genome size evolution in Rhodophyta.</title>
        <authorList>
            <person name="Lee J."/>
            <person name="Yang E.C."/>
            <person name="Graf L."/>
            <person name="Yang J.H."/>
            <person name="Qiu H."/>
            <person name="Zel Zion U."/>
            <person name="Chan C.X."/>
            <person name="Stephens T.G."/>
            <person name="Weber A.P.M."/>
            <person name="Boo G.H."/>
            <person name="Boo S.M."/>
            <person name="Kim K.M."/>
            <person name="Shin Y."/>
            <person name="Jung M."/>
            <person name="Lee S.J."/>
            <person name="Yim H.S."/>
            <person name="Lee J.H."/>
            <person name="Bhattacharya D."/>
            <person name="Yoon H.S."/>
        </authorList>
    </citation>
    <scope>NUCLEOTIDE SEQUENCE [LARGE SCALE GENOMIC DNA]</scope>
    <source>
        <strain evidence="4 5">SKKU-2015</strain>
        <tissue evidence="4">Whole body</tissue>
    </source>
</reference>
<dbReference type="OrthoDB" id="275278at2759"/>
<dbReference type="GO" id="GO:0043022">
    <property type="term" value="F:ribosome binding"/>
    <property type="evidence" value="ECO:0007669"/>
    <property type="project" value="InterPro"/>
</dbReference>
<accession>A0A2V3ISZ6</accession>
<protein>
    <submittedName>
        <fullName evidence="4">LETM1 and EF-hand domain-containing protein anon-60Da, mitochondrial</fullName>
    </submittedName>
</protein>
<dbReference type="AlphaFoldDB" id="A0A2V3ISZ6"/>
<keyword evidence="2" id="KW-0812">Transmembrane</keyword>
<evidence type="ECO:0000313" key="4">
    <source>
        <dbReference type="EMBL" id="PXF45245.1"/>
    </source>
</evidence>
<keyword evidence="5" id="KW-1185">Reference proteome</keyword>
<dbReference type="STRING" id="448386.A0A2V3ISZ6"/>
<name>A0A2V3ISZ6_9FLOR</name>
<evidence type="ECO:0000259" key="3">
    <source>
        <dbReference type="Pfam" id="PF07766"/>
    </source>
</evidence>
<gene>
    <name evidence="4" type="ORF">BWQ96_05011</name>
</gene>
<feature type="compositionally biased region" description="Low complexity" evidence="1">
    <location>
        <begin position="61"/>
        <end position="70"/>
    </location>
</feature>
<feature type="compositionally biased region" description="Polar residues" evidence="1">
    <location>
        <begin position="634"/>
        <end position="656"/>
    </location>
</feature>
<feature type="region of interest" description="Disordered" evidence="1">
    <location>
        <begin position="632"/>
        <end position="686"/>
    </location>
</feature>
<feature type="compositionally biased region" description="Pro residues" evidence="1">
    <location>
        <begin position="48"/>
        <end position="60"/>
    </location>
</feature>
<evidence type="ECO:0000313" key="5">
    <source>
        <dbReference type="Proteomes" id="UP000247409"/>
    </source>
</evidence>
<dbReference type="InterPro" id="IPR033122">
    <property type="entry name" value="LETM1-like_RBD"/>
</dbReference>